<proteinExistence type="predicted"/>
<dbReference type="EMBL" id="CAKOGP040000173">
    <property type="protein sequence ID" value="CAJ1931704.1"/>
    <property type="molecule type" value="Genomic_DNA"/>
</dbReference>
<feature type="region of interest" description="Disordered" evidence="1">
    <location>
        <begin position="110"/>
        <end position="155"/>
    </location>
</feature>
<evidence type="ECO:0000256" key="1">
    <source>
        <dbReference type="SAM" id="MobiDB-lite"/>
    </source>
</evidence>
<protein>
    <submittedName>
        <fullName evidence="2">Uncharacterized protein</fullName>
    </submittedName>
</protein>
<organism evidence="2 3">
    <name type="scientific">Cylindrotheca closterium</name>
    <dbReference type="NCBI Taxonomy" id="2856"/>
    <lineage>
        <taxon>Eukaryota</taxon>
        <taxon>Sar</taxon>
        <taxon>Stramenopiles</taxon>
        <taxon>Ochrophyta</taxon>
        <taxon>Bacillariophyta</taxon>
        <taxon>Bacillariophyceae</taxon>
        <taxon>Bacillariophycidae</taxon>
        <taxon>Bacillariales</taxon>
        <taxon>Bacillariaceae</taxon>
        <taxon>Cylindrotheca</taxon>
    </lineage>
</organism>
<dbReference type="AlphaFoldDB" id="A0AAD2CG97"/>
<keyword evidence="3" id="KW-1185">Reference proteome</keyword>
<accession>A0AAD2CG97</accession>
<evidence type="ECO:0000313" key="2">
    <source>
        <dbReference type="EMBL" id="CAJ1931704.1"/>
    </source>
</evidence>
<dbReference type="Proteomes" id="UP001295423">
    <property type="component" value="Unassembled WGS sequence"/>
</dbReference>
<comment type="caution">
    <text evidence="2">The sequence shown here is derived from an EMBL/GenBank/DDBJ whole genome shotgun (WGS) entry which is preliminary data.</text>
</comment>
<evidence type="ECO:0000313" key="3">
    <source>
        <dbReference type="Proteomes" id="UP001295423"/>
    </source>
</evidence>
<reference evidence="2" key="1">
    <citation type="submission" date="2023-08" db="EMBL/GenBank/DDBJ databases">
        <authorList>
            <person name="Audoor S."/>
            <person name="Bilcke G."/>
        </authorList>
    </citation>
    <scope>NUCLEOTIDE SEQUENCE</scope>
</reference>
<name>A0AAD2CG97_9STRA</name>
<feature type="compositionally biased region" description="Basic and acidic residues" evidence="1">
    <location>
        <begin position="110"/>
        <end position="126"/>
    </location>
</feature>
<gene>
    <name evidence="2" type="ORF">CYCCA115_LOCUS2508</name>
</gene>
<sequence>MTKVGSNVEKFNLHVSEQVENLAHYGEESKDVLIHLFEGYKAASDKSFVSYIERKEEKHEDNSETTNEPKLMQDAGNYYKNCVRDQTWNRPDENQQAILLLKAEFKQIKNSKKSESGKKKDNDKKSGGGKNKGKGKTGKTNNKQKSLNVPAWKTTAPKAEDKLKAKYVDGDSKPWYWCKALKKYCRHTPDQCNQDQNKNNKKNKSKGWIDACHRKKQSISFAGVNAHHQNGRAEARIKHIQDMARTSLIHATKR</sequence>
<feature type="non-terminal residue" evidence="2">
    <location>
        <position position="254"/>
    </location>
</feature>